<dbReference type="AlphaFoldDB" id="A0A1I8F8S2"/>
<dbReference type="GO" id="GO:0005634">
    <property type="term" value="C:nucleus"/>
    <property type="evidence" value="ECO:0007669"/>
    <property type="project" value="TreeGrafter"/>
</dbReference>
<keyword evidence="2" id="KW-1185">Reference proteome</keyword>
<dbReference type="WBParaSite" id="maker-unitig_24300-snap-gene-0.2-mRNA-1">
    <property type="protein sequence ID" value="maker-unitig_24300-snap-gene-0.2-mRNA-1"/>
    <property type="gene ID" value="maker-unitig_24300-snap-gene-0.2"/>
</dbReference>
<dbReference type="Gene3D" id="3.40.50.10810">
    <property type="entry name" value="Tandem AAA-ATPase domain"/>
    <property type="match status" value="2"/>
</dbReference>
<dbReference type="GO" id="GO:0005524">
    <property type="term" value="F:ATP binding"/>
    <property type="evidence" value="ECO:0007669"/>
    <property type="project" value="InterPro"/>
</dbReference>
<dbReference type="InterPro" id="IPR000330">
    <property type="entry name" value="SNF2_N"/>
</dbReference>
<dbReference type="Pfam" id="PF00176">
    <property type="entry name" value="SNF2-rel_dom"/>
    <property type="match status" value="1"/>
</dbReference>
<evidence type="ECO:0000313" key="2">
    <source>
        <dbReference type="Proteomes" id="UP000095280"/>
    </source>
</evidence>
<name>A0A1I8F8S2_9PLAT</name>
<reference evidence="3" key="1">
    <citation type="submission" date="2016-11" db="UniProtKB">
        <authorList>
            <consortium name="WormBaseParasite"/>
        </authorList>
    </citation>
    <scope>IDENTIFICATION</scope>
</reference>
<proteinExistence type="predicted"/>
<dbReference type="PANTHER" id="PTHR45629:SF7">
    <property type="entry name" value="DNA EXCISION REPAIR PROTEIN ERCC-6-RELATED"/>
    <property type="match status" value="1"/>
</dbReference>
<dbReference type="InterPro" id="IPR027417">
    <property type="entry name" value="P-loop_NTPase"/>
</dbReference>
<organism evidence="2 3">
    <name type="scientific">Macrostomum lignano</name>
    <dbReference type="NCBI Taxonomy" id="282301"/>
    <lineage>
        <taxon>Eukaryota</taxon>
        <taxon>Metazoa</taxon>
        <taxon>Spiralia</taxon>
        <taxon>Lophotrochozoa</taxon>
        <taxon>Platyhelminthes</taxon>
        <taxon>Rhabditophora</taxon>
        <taxon>Macrostomorpha</taxon>
        <taxon>Macrostomida</taxon>
        <taxon>Macrostomidae</taxon>
        <taxon>Macrostomum</taxon>
    </lineage>
</organism>
<dbReference type="GO" id="GO:0015616">
    <property type="term" value="F:DNA translocase activity"/>
    <property type="evidence" value="ECO:0007669"/>
    <property type="project" value="TreeGrafter"/>
</dbReference>
<dbReference type="InterPro" id="IPR038718">
    <property type="entry name" value="SNF2-like_sf"/>
</dbReference>
<dbReference type="GO" id="GO:0007131">
    <property type="term" value="P:reciprocal meiotic recombination"/>
    <property type="evidence" value="ECO:0007669"/>
    <property type="project" value="TreeGrafter"/>
</dbReference>
<dbReference type="Proteomes" id="UP000095280">
    <property type="component" value="Unplaced"/>
</dbReference>
<dbReference type="GO" id="GO:0000724">
    <property type="term" value="P:double-strand break repair via homologous recombination"/>
    <property type="evidence" value="ECO:0007669"/>
    <property type="project" value="TreeGrafter"/>
</dbReference>
<evidence type="ECO:0000313" key="3">
    <source>
        <dbReference type="WBParaSite" id="maker-unitig_24300-snap-gene-0.2-mRNA-1"/>
    </source>
</evidence>
<dbReference type="SUPFAM" id="SSF52540">
    <property type="entry name" value="P-loop containing nucleoside triphosphate hydrolases"/>
    <property type="match status" value="1"/>
</dbReference>
<protein>
    <submittedName>
        <fullName evidence="3">SNF2_N domain-containing protein</fullName>
    </submittedName>
</protein>
<dbReference type="PANTHER" id="PTHR45629">
    <property type="entry name" value="SNF2/RAD54 FAMILY MEMBER"/>
    <property type="match status" value="1"/>
</dbReference>
<feature type="domain" description="SNF2 N-terminal" evidence="1">
    <location>
        <begin position="82"/>
        <end position="201"/>
    </location>
</feature>
<sequence length="234" mass="25347">VPGSYGAILCGRHGPGQDSAVHLVGCGLCCTPARYSATKPLVRRALIVTPGSLVANWRLEFYKWLPWARSLLDSRMLYCALAAAVGAKRRIVLTGTPVQNDLDELYTLVDFVSPGRLGNWPQFRAAFVERIAAAADSAATEDQLDKGRAAAEKTSTLPASLPPKRELVIFCRPSDLQRRLFDVVCGCAAAVEVLSDELGHTARLADGEHLRLIGLLRQGGQRSPALLHAHLWSL</sequence>
<evidence type="ECO:0000259" key="1">
    <source>
        <dbReference type="Pfam" id="PF00176"/>
    </source>
</evidence>
<dbReference type="InterPro" id="IPR050496">
    <property type="entry name" value="SNF2_RAD54_helicase_repair"/>
</dbReference>
<accession>A0A1I8F8S2</accession>